<comment type="caution">
    <text evidence="8">The sequence shown here is derived from an EMBL/GenBank/DDBJ whole genome shotgun (WGS) entry which is preliminary data.</text>
</comment>
<keyword evidence="5" id="KW-0676">Redox-active center</keyword>
<dbReference type="SUPFAM" id="SSF52833">
    <property type="entry name" value="Thioredoxin-like"/>
    <property type="match status" value="1"/>
</dbReference>
<evidence type="ECO:0000256" key="6">
    <source>
        <dbReference type="SAM" id="Phobius"/>
    </source>
</evidence>
<keyword evidence="2" id="KW-0732">Signal</keyword>
<evidence type="ECO:0000256" key="1">
    <source>
        <dbReference type="ARBA" id="ARBA00005791"/>
    </source>
</evidence>
<sequence length="237" mass="25354">MLPEHGTPDRGPNFDKTRLLIPGAIILAGLLVSGSILYARLGAGQALVAGDSPIKAGAKVEVNISGAPVLGNTNAPVTVVEFGDYQCPFCERYFQNNEKTLISEYVNTGKVKFVWKDYAFLGQESTWSSEAARCAEDQGKFWQYHNYLYDHQGAENSGAFSIVNLKKFAQAVGLNTFTFSSCLDSHTHAAAVSQSTQYGSSIGVTGTPATFVNGTLIVGAVPYADIKSAIESALKNK</sequence>
<dbReference type="PANTHER" id="PTHR13887">
    <property type="entry name" value="GLUTATHIONE S-TRANSFERASE KAPPA"/>
    <property type="match status" value="1"/>
</dbReference>
<dbReference type="InterPro" id="IPR012336">
    <property type="entry name" value="Thioredoxin-like_fold"/>
</dbReference>
<evidence type="ECO:0000256" key="4">
    <source>
        <dbReference type="ARBA" id="ARBA00023157"/>
    </source>
</evidence>
<dbReference type="GO" id="GO:0016491">
    <property type="term" value="F:oxidoreductase activity"/>
    <property type="evidence" value="ECO:0007669"/>
    <property type="project" value="UniProtKB-KW"/>
</dbReference>
<organism evidence="8 9">
    <name type="scientific">Candidatus Yanofskybacteria bacterium RIFCSPLOWO2_02_FULL_47_9b</name>
    <dbReference type="NCBI Taxonomy" id="1802708"/>
    <lineage>
        <taxon>Bacteria</taxon>
        <taxon>Candidatus Yanofskyibacteriota</taxon>
    </lineage>
</organism>
<keyword evidence="3" id="KW-0560">Oxidoreductase</keyword>
<proteinExistence type="inferred from homology"/>
<keyword evidence="6" id="KW-1133">Transmembrane helix</keyword>
<gene>
    <name evidence="8" type="ORF">A3I39_00345</name>
</gene>
<evidence type="ECO:0000256" key="3">
    <source>
        <dbReference type="ARBA" id="ARBA00023002"/>
    </source>
</evidence>
<evidence type="ECO:0000313" key="9">
    <source>
        <dbReference type="Proteomes" id="UP000178155"/>
    </source>
</evidence>
<reference evidence="8 9" key="1">
    <citation type="journal article" date="2016" name="Nat. Commun.">
        <title>Thousands of microbial genomes shed light on interconnected biogeochemical processes in an aquifer system.</title>
        <authorList>
            <person name="Anantharaman K."/>
            <person name="Brown C.T."/>
            <person name="Hug L.A."/>
            <person name="Sharon I."/>
            <person name="Castelle C.J."/>
            <person name="Probst A.J."/>
            <person name="Thomas B.C."/>
            <person name="Singh A."/>
            <person name="Wilkins M.J."/>
            <person name="Karaoz U."/>
            <person name="Brodie E.L."/>
            <person name="Williams K.H."/>
            <person name="Hubbard S.S."/>
            <person name="Banfield J.F."/>
        </authorList>
    </citation>
    <scope>NUCLEOTIDE SEQUENCE [LARGE SCALE GENOMIC DNA]</scope>
</reference>
<dbReference type="InterPro" id="IPR036249">
    <property type="entry name" value="Thioredoxin-like_sf"/>
</dbReference>
<evidence type="ECO:0000256" key="5">
    <source>
        <dbReference type="ARBA" id="ARBA00023284"/>
    </source>
</evidence>
<keyword evidence="6" id="KW-0812">Transmembrane</keyword>
<accession>A0A1F8HAY7</accession>
<dbReference type="Proteomes" id="UP000178155">
    <property type="component" value="Unassembled WGS sequence"/>
</dbReference>
<dbReference type="AlphaFoldDB" id="A0A1F8HAY7"/>
<keyword evidence="4" id="KW-1015">Disulfide bond</keyword>
<evidence type="ECO:0000259" key="7">
    <source>
        <dbReference type="PROSITE" id="PS51352"/>
    </source>
</evidence>
<evidence type="ECO:0000256" key="2">
    <source>
        <dbReference type="ARBA" id="ARBA00022729"/>
    </source>
</evidence>
<dbReference type="Pfam" id="PF13462">
    <property type="entry name" value="Thioredoxin_4"/>
    <property type="match status" value="1"/>
</dbReference>
<feature type="domain" description="Thioredoxin" evidence="7">
    <location>
        <begin position="41"/>
        <end position="235"/>
    </location>
</feature>
<dbReference type="PANTHER" id="PTHR13887:SF14">
    <property type="entry name" value="DISULFIDE BOND FORMATION PROTEIN D"/>
    <property type="match status" value="1"/>
</dbReference>
<comment type="similarity">
    <text evidence="1">Belongs to the thioredoxin family. DsbA subfamily.</text>
</comment>
<protein>
    <recommendedName>
        <fullName evidence="7">Thioredoxin domain-containing protein</fullName>
    </recommendedName>
</protein>
<dbReference type="Gene3D" id="3.40.30.10">
    <property type="entry name" value="Glutaredoxin"/>
    <property type="match status" value="1"/>
</dbReference>
<feature type="transmembrane region" description="Helical" evidence="6">
    <location>
        <begin position="20"/>
        <end position="39"/>
    </location>
</feature>
<dbReference type="EMBL" id="MGKW01000018">
    <property type="protein sequence ID" value="OGN34138.1"/>
    <property type="molecule type" value="Genomic_DNA"/>
</dbReference>
<name>A0A1F8HAY7_9BACT</name>
<keyword evidence="6" id="KW-0472">Membrane</keyword>
<dbReference type="PROSITE" id="PS51352">
    <property type="entry name" value="THIOREDOXIN_2"/>
    <property type="match status" value="1"/>
</dbReference>
<evidence type="ECO:0000313" key="8">
    <source>
        <dbReference type="EMBL" id="OGN34138.1"/>
    </source>
</evidence>
<dbReference type="InterPro" id="IPR013766">
    <property type="entry name" value="Thioredoxin_domain"/>
</dbReference>